<evidence type="ECO:0000256" key="1">
    <source>
        <dbReference type="SAM" id="SignalP"/>
    </source>
</evidence>
<organism evidence="2 3">
    <name type="scientific">Undibacterium squillarum</name>
    <dbReference type="NCBI Taxonomy" id="1131567"/>
    <lineage>
        <taxon>Bacteria</taxon>
        <taxon>Pseudomonadati</taxon>
        <taxon>Pseudomonadota</taxon>
        <taxon>Betaproteobacteria</taxon>
        <taxon>Burkholderiales</taxon>
        <taxon>Oxalobacteraceae</taxon>
        <taxon>Undibacterium</taxon>
    </lineage>
</organism>
<evidence type="ECO:0000313" key="3">
    <source>
        <dbReference type="Proteomes" id="UP000653343"/>
    </source>
</evidence>
<keyword evidence="3" id="KW-1185">Reference proteome</keyword>
<gene>
    <name evidence="2" type="ORF">GCM10010946_05400</name>
</gene>
<dbReference type="EMBL" id="BMYU01000001">
    <property type="protein sequence ID" value="GGX31220.1"/>
    <property type="molecule type" value="Genomic_DNA"/>
</dbReference>
<name>A0ABQ2XSV0_9BURK</name>
<dbReference type="Proteomes" id="UP000653343">
    <property type="component" value="Unassembled WGS sequence"/>
</dbReference>
<evidence type="ECO:0000313" key="2">
    <source>
        <dbReference type="EMBL" id="GGX31220.1"/>
    </source>
</evidence>
<comment type="caution">
    <text evidence="2">The sequence shown here is derived from an EMBL/GenBank/DDBJ whole genome shotgun (WGS) entry which is preliminary data.</text>
</comment>
<feature type="chain" id="PRO_5046496728" description="YXWGXW repeat-containing protein" evidence="1">
    <location>
        <begin position="23"/>
        <end position="148"/>
    </location>
</feature>
<keyword evidence="1" id="KW-0732">Signal</keyword>
<protein>
    <recommendedName>
        <fullName evidence="4">YXWGXW repeat-containing protein</fullName>
    </recommendedName>
</protein>
<dbReference type="RefSeq" id="WP_189355456.1">
    <property type="nucleotide sequence ID" value="NZ_BMYU01000001.1"/>
</dbReference>
<reference evidence="3" key="1">
    <citation type="journal article" date="2019" name="Int. J. Syst. Evol. Microbiol.">
        <title>The Global Catalogue of Microorganisms (GCM) 10K type strain sequencing project: providing services to taxonomists for standard genome sequencing and annotation.</title>
        <authorList>
            <consortium name="The Broad Institute Genomics Platform"/>
            <consortium name="The Broad Institute Genome Sequencing Center for Infectious Disease"/>
            <person name="Wu L."/>
            <person name="Ma J."/>
        </authorList>
    </citation>
    <scope>NUCLEOTIDE SEQUENCE [LARGE SCALE GENOMIC DNA]</scope>
    <source>
        <strain evidence="3">KCTC 23917</strain>
    </source>
</reference>
<sequence length="148" mass="18287">MRFALLTAALLAGALHTGTASAQQWDNWSYSGYSPAPQITYDYVYYPAQQVYYSPRFRTWYWPEQSRWIESAYLPSYIRVDYRSGGYNIRLSSRVPYTQHIYVEQQYGHMWRRVPEWRREYREERWEERYERPRHHHHHHHGHHGHRD</sequence>
<accession>A0ABQ2XSV0</accession>
<evidence type="ECO:0008006" key="4">
    <source>
        <dbReference type="Google" id="ProtNLM"/>
    </source>
</evidence>
<proteinExistence type="predicted"/>
<feature type="signal peptide" evidence="1">
    <location>
        <begin position="1"/>
        <end position="22"/>
    </location>
</feature>